<keyword evidence="4" id="KW-0808">Transferase</keyword>
<evidence type="ECO:0000256" key="3">
    <source>
        <dbReference type="ARBA" id="ARBA00022553"/>
    </source>
</evidence>
<evidence type="ECO:0000256" key="6">
    <source>
        <dbReference type="SAM" id="Coils"/>
    </source>
</evidence>
<gene>
    <name evidence="8" type="ORF">C8263_14050</name>
</gene>
<dbReference type="Pfam" id="PF00512">
    <property type="entry name" value="HisKA"/>
    <property type="match status" value="1"/>
</dbReference>
<dbReference type="InterPro" id="IPR004358">
    <property type="entry name" value="Sig_transdc_His_kin-like_C"/>
</dbReference>
<evidence type="ECO:0000313" key="8">
    <source>
        <dbReference type="EMBL" id="PTA67213.1"/>
    </source>
</evidence>
<dbReference type="PROSITE" id="PS50109">
    <property type="entry name" value="HIS_KIN"/>
    <property type="match status" value="1"/>
</dbReference>
<dbReference type="OrthoDB" id="63160at2"/>
<dbReference type="GO" id="GO:0000155">
    <property type="term" value="F:phosphorelay sensor kinase activity"/>
    <property type="evidence" value="ECO:0007669"/>
    <property type="project" value="InterPro"/>
</dbReference>
<dbReference type="EC" id="2.7.13.3" evidence="2"/>
<evidence type="ECO:0000259" key="7">
    <source>
        <dbReference type="PROSITE" id="PS50109"/>
    </source>
</evidence>
<dbReference type="InterPro" id="IPR052162">
    <property type="entry name" value="Sensor_kinase/Photoreceptor"/>
</dbReference>
<proteinExistence type="predicted"/>
<dbReference type="AlphaFoldDB" id="A0A2T3W624"/>
<dbReference type="InterPro" id="IPR003594">
    <property type="entry name" value="HATPase_dom"/>
</dbReference>
<dbReference type="CDD" id="cd00082">
    <property type="entry name" value="HisKA"/>
    <property type="match status" value="1"/>
</dbReference>
<dbReference type="InterPro" id="IPR003661">
    <property type="entry name" value="HisK_dim/P_dom"/>
</dbReference>
<evidence type="ECO:0000256" key="5">
    <source>
        <dbReference type="ARBA" id="ARBA00022777"/>
    </source>
</evidence>
<evidence type="ECO:0000256" key="1">
    <source>
        <dbReference type="ARBA" id="ARBA00000085"/>
    </source>
</evidence>
<dbReference type="SMART" id="SM00388">
    <property type="entry name" value="HisKA"/>
    <property type="match status" value="1"/>
</dbReference>
<dbReference type="InterPro" id="IPR036890">
    <property type="entry name" value="HATPase_C_sf"/>
</dbReference>
<comment type="catalytic activity">
    <reaction evidence="1">
        <text>ATP + protein L-histidine = ADP + protein N-phospho-L-histidine.</text>
        <dbReference type="EC" id="2.7.13.3"/>
    </reaction>
</comment>
<dbReference type="Gene3D" id="1.10.287.130">
    <property type="match status" value="1"/>
</dbReference>
<dbReference type="SUPFAM" id="SSF55874">
    <property type="entry name" value="ATPase domain of HSP90 chaperone/DNA topoisomerase II/histidine kinase"/>
    <property type="match status" value="1"/>
</dbReference>
<evidence type="ECO:0000256" key="4">
    <source>
        <dbReference type="ARBA" id="ARBA00022679"/>
    </source>
</evidence>
<feature type="coiled-coil region" evidence="6">
    <location>
        <begin position="236"/>
        <end position="285"/>
    </location>
</feature>
<dbReference type="Gene3D" id="3.30.565.10">
    <property type="entry name" value="Histidine kinase-like ATPase, C-terminal domain"/>
    <property type="match status" value="1"/>
</dbReference>
<dbReference type="PANTHER" id="PTHR43304">
    <property type="entry name" value="PHYTOCHROME-LIKE PROTEIN CPH1"/>
    <property type="match status" value="1"/>
</dbReference>
<reference evidence="8 9" key="1">
    <citation type="submission" date="2018-03" db="EMBL/GenBank/DDBJ databases">
        <title>Draft genome of Deinococcus sp. OD32.</title>
        <authorList>
            <person name="Wang X.-P."/>
            <person name="Du Z.-J."/>
        </authorList>
    </citation>
    <scope>NUCLEOTIDE SEQUENCE [LARGE SCALE GENOMIC DNA]</scope>
    <source>
        <strain evidence="8 9">OD32</strain>
    </source>
</reference>
<organism evidence="8 9">
    <name type="scientific">Deinococcus arcticus</name>
    <dbReference type="NCBI Taxonomy" id="2136176"/>
    <lineage>
        <taxon>Bacteria</taxon>
        <taxon>Thermotogati</taxon>
        <taxon>Deinococcota</taxon>
        <taxon>Deinococci</taxon>
        <taxon>Deinococcales</taxon>
        <taxon>Deinococcaceae</taxon>
        <taxon>Deinococcus</taxon>
    </lineage>
</organism>
<sequence length="517" mass="55704">MGLILGYGLPEPLPPGVSGVPSADELLARVQGGGEPVDAVLLGTGTPQALRVIQRLHAADRLLAVRLLGPPAPAQALLQAARFTPQIGPHLAWVNEPPEELGPALQAAAAQTRTRREHARQVARTNAQLSPAAVPAPAPFLEHLLDQAPLGVVTLNLQGQAVDWNPAAARLLPELRAGLNLRAALPAFPPGPVPGAVRLERPLGGERQVLRVHLSAMQRPAHGPGLLALLEDITAFVRAEEERDRAGAELRALNQTLEARVAERTQALEAQTQALEAQTRALEAQTLALQRSNSELERFAYVTSHDLQEPLRTITSFTALLVSRAGPGLDPRTAQYLRFIQEGSARMKAQIDDLLHYARLNAGPRPLRPVPLAEPLQEALDRLQALAEEAQAQFEVEPLPTVLGDAPQLAQLLQNLVGNALKFRREGAAARVQVWAQPGPAPGLWRIQVRDNGIGIEPQYFGRIFEMFQRLHRRESYSGTGLGLAICRKIVQAHGGEIGVESEPGGGSTFWFTLPAA</sequence>
<dbReference type="EMBL" id="PYSV01000014">
    <property type="protein sequence ID" value="PTA67213.1"/>
    <property type="molecule type" value="Genomic_DNA"/>
</dbReference>
<dbReference type="InterPro" id="IPR035965">
    <property type="entry name" value="PAS-like_dom_sf"/>
</dbReference>
<accession>A0A2T3W624</accession>
<dbReference type="Proteomes" id="UP000240317">
    <property type="component" value="Unassembled WGS sequence"/>
</dbReference>
<keyword evidence="6" id="KW-0175">Coiled coil</keyword>
<evidence type="ECO:0000256" key="2">
    <source>
        <dbReference type="ARBA" id="ARBA00012438"/>
    </source>
</evidence>
<dbReference type="SMART" id="SM00387">
    <property type="entry name" value="HATPase_c"/>
    <property type="match status" value="1"/>
</dbReference>
<comment type="caution">
    <text evidence="8">The sequence shown here is derived from an EMBL/GenBank/DDBJ whole genome shotgun (WGS) entry which is preliminary data.</text>
</comment>
<dbReference type="SUPFAM" id="SSF55785">
    <property type="entry name" value="PYP-like sensor domain (PAS domain)"/>
    <property type="match status" value="1"/>
</dbReference>
<protein>
    <recommendedName>
        <fullName evidence="2">histidine kinase</fullName>
        <ecNumber evidence="2">2.7.13.3</ecNumber>
    </recommendedName>
</protein>
<dbReference type="FunFam" id="3.30.565.10:FF:000006">
    <property type="entry name" value="Sensor histidine kinase WalK"/>
    <property type="match status" value="1"/>
</dbReference>
<dbReference type="InterPro" id="IPR005467">
    <property type="entry name" value="His_kinase_dom"/>
</dbReference>
<evidence type="ECO:0000313" key="9">
    <source>
        <dbReference type="Proteomes" id="UP000240317"/>
    </source>
</evidence>
<feature type="domain" description="Histidine kinase" evidence="7">
    <location>
        <begin position="302"/>
        <end position="517"/>
    </location>
</feature>
<dbReference type="PRINTS" id="PR00344">
    <property type="entry name" value="BCTRLSENSOR"/>
</dbReference>
<name>A0A2T3W624_9DEIO</name>
<keyword evidence="3" id="KW-0597">Phosphoprotein</keyword>
<dbReference type="PANTHER" id="PTHR43304:SF1">
    <property type="entry name" value="PAC DOMAIN-CONTAINING PROTEIN"/>
    <property type="match status" value="1"/>
</dbReference>
<dbReference type="Pfam" id="PF02518">
    <property type="entry name" value="HATPase_c"/>
    <property type="match status" value="1"/>
</dbReference>
<dbReference type="RefSeq" id="WP_107138771.1">
    <property type="nucleotide sequence ID" value="NZ_PYSV01000014.1"/>
</dbReference>
<dbReference type="Gene3D" id="3.30.450.20">
    <property type="entry name" value="PAS domain"/>
    <property type="match status" value="1"/>
</dbReference>
<keyword evidence="9" id="KW-1185">Reference proteome</keyword>
<dbReference type="InterPro" id="IPR036097">
    <property type="entry name" value="HisK_dim/P_sf"/>
</dbReference>
<dbReference type="SUPFAM" id="SSF47384">
    <property type="entry name" value="Homodimeric domain of signal transducing histidine kinase"/>
    <property type="match status" value="1"/>
</dbReference>
<keyword evidence="5" id="KW-0418">Kinase</keyword>